<reference evidence="2 3" key="1">
    <citation type="submission" date="2019-02" db="EMBL/GenBank/DDBJ databases">
        <title>Planctomycetal bacteria perform biofilm scaping via a novel small molecule.</title>
        <authorList>
            <person name="Jeske O."/>
            <person name="Boedeker C."/>
            <person name="Wiegand S."/>
            <person name="Breitling P."/>
            <person name="Kallscheuer N."/>
            <person name="Jogler M."/>
            <person name="Rohde M."/>
            <person name="Petersen J."/>
            <person name="Medema M.H."/>
            <person name="Surup F."/>
            <person name="Jogler C."/>
        </authorList>
    </citation>
    <scope>NUCLEOTIDE SEQUENCE [LARGE SCALE GENOMIC DNA]</scope>
    <source>
        <strain evidence="2 3">Mal15</strain>
    </source>
</reference>
<accession>A0A5B9MMX9</accession>
<gene>
    <name evidence="2" type="ORF">Mal15_63800</name>
</gene>
<feature type="transmembrane region" description="Helical" evidence="1">
    <location>
        <begin position="35"/>
        <end position="63"/>
    </location>
</feature>
<evidence type="ECO:0008006" key="4">
    <source>
        <dbReference type="Google" id="ProtNLM"/>
    </source>
</evidence>
<keyword evidence="3" id="KW-1185">Reference proteome</keyword>
<dbReference type="Proteomes" id="UP000321353">
    <property type="component" value="Chromosome"/>
</dbReference>
<organism evidence="2 3">
    <name type="scientific">Stieleria maiorica</name>
    <dbReference type="NCBI Taxonomy" id="2795974"/>
    <lineage>
        <taxon>Bacteria</taxon>
        <taxon>Pseudomonadati</taxon>
        <taxon>Planctomycetota</taxon>
        <taxon>Planctomycetia</taxon>
        <taxon>Pirellulales</taxon>
        <taxon>Pirellulaceae</taxon>
        <taxon>Stieleria</taxon>
    </lineage>
</organism>
<keyword evidence="1" id="KW-0472">Membrane</keyword>
<keyword evidence="1" id="KW-1133">Transmembrane helix</keyword>
<protein>
    <recommendedName>
        <fullName evidence="4">DUF4190 domain-containing protein</fullName>
    </recommendedName>
</protein>
<dbReference type="KEGG" id="smam:Mal15_63800"/>
<evidence type="ECO:0000256" key="1">
    <source>
        <dbReference type="SAM" id="Phobius"/>
    </source>
</evidence>
<dbReference type="EMBL" id="CP036264">
    <property type="protein sequence ID" value="QEG02294.1"/>
    <property type="molecule type" value="Genomic_DNA"/>
</dbReference>
<feature type="transmembrane region" description="Helical" evidence="1">
    <location>
        <begin position="83"/>
        <end position="103"/>
    </location>
</feature>
<evidence type="ECO:0000313" key="2">
    <source>
        <dbReference type="EMBL" id="QEG02294.1"/>
    </source>
</evidence>
<proteinExistence type="predicted"/>
<sequence length="264" mass="29780">MTTETTPPRTLGAVMSSEAGYEAEVDDSPLRISGFIALLLSLLSGFTIVAIPMVGFAIAAVLFGMFALRKSDSQSLPVGTTAARIGILVAVLFGTWGVGRYAFKRDTLGSQAEYFARQFLRVASSGNEIYAKELQKSYVNRYLVTMPLEETYELERLKMERQMREAQERGEEFSPPGEEDDVSTVKELVKYPLDQEWVLLRPVRIFSHYGRQKAEVVLATDHTDSAYKLRIVLEYLVHKDRGTSEWYVETCLPFRKRIVAESVL</sequence>
<keyword evidence="1" id="KW-0812">Transmembrane</keyword>
<name>A0A5B9MMX9_9BACT</name>
<evidence type="ECO:0000313" key="3">
    <source>
        <dbReference type="Proteomes" id="UP000321353"/>
    </source>
</evidence>
<dbReference type="AlphaFoldDB" id="A0A5B9MMX9"/>